<sequence>MSKRCPNFTINEEDFLWQLVDLRKNVLENKKTDRITTAKKTKAWIDLEEEFNKKFGHIFRNAKELRTKYDNLKKKRRKEHIAMAGKRYGIGGGIKDLTATTNNDRVTHKMSPFVEDDEDLNDGGIEGVAATTNNDRNSQKISAFVEDYEDLHGENGNDPLTSSATNKSQVYELQMYRVEEQEVQIRKQELVIEMTKKEHNLKIKKMELELEISKVQLQQMKNDLRNLIYV</sequence>
<dbReference type="PANTHER" id="PTHR21411:SF0">
    <property type="entry name" value="REGULATORY PROTEIN ZESTE"/>
    <property type="match status" value="1"/>
</dbReference>
<feature type="coiled-coil region" evidence="7">
    <location>
        <begin position="178"/>
        <end position="223"/>
    </location>
</feature>
<organism evidence="9">
    <name type="scientific">Ceratitis capitata</name>
    <name type="common">Mediterranean fruit fly</name>
    <name type="synonym">Tephritis capitata</name>
    <dbReference type="NCBI Taxonomy" id="7213"/>
    <lineage>
        <taxon>Eukaryota</taxon>
        <taxon>Metazoa</taxon>
        <taxon>Ecdysozoa</taxon>
        <taxon>Arthropoda</taxon>
        <taxon>Hexapoda</taxon>
        <taxon>Insecta</taxon>
        <taxon>Pterygota</taxon>
        <taxon>Neoptera</taxon>
        <taxon>Endopterygota</taxon>
        <taxon>Diptera</taxon>
        <taxon>Brachycera</taxon>
        <taxon>Muscomorpha</taxon>
        <taxon>Tephritoidea</taxon>
        <taxon>Tephritidae</taxon>
        <taxon>Ceratitis</taxon>
        <taxon>Ceratitis</taxon>
    </lineage>
</organism>
<dbReference type="EMBL" id="GAMC01003165">
    <property type="protein sequence ID" value="JAC03391.1"/>
    <property type="molecule type" value="mRNA"/>
</dbReference>
<accession>W8BQ59</accession>
<dbReference type="AlphaFoldDB" id="W8BQ59"/>
<evidence type="ECO:0000256" key="3">
    <source>
        <dbReference type="ARBA" id="ARBA00023015"/>
    </source>
</evidence>
<reference evidence="9" key="2">
    <citation type="journal article" date="2014" name="BMC Genomics">
        <title>A genomic perspective to assessing quality of mass-reared SIT flies used in Mediterranean fruit fly (Ceratitis capitata) eradication in California.</title>
        <authorList>
            <person name="Calla B."/>
            <person name="Hall B."/>
            <person name="Hou S."/>
            <person name="Geib S.M."/>
        </authorList>
    </citation>
    <scope>NUCLEOTIDE SEQUENCE</scope>
</reference>
<evidence type="ECO:0000256" key="2">
    <source>
        <dbReference type="ARBA" id="ARBA00016807"/>
    </source>
</evidence>
<keyword evidence="4" id="KW-0238">DNA-binding</keyword>
<evidence type="ECO:0000256" key="6">
    <source>
        <dbReference type="ARBA" id="ARBA00025466"/>
    </source>
</evidence>
<evidence type="ECO:0000256" key="1">
    <source>
        <dbReference type="ARBA" id="ARBA00011764"/>
    </source>
</evidence>
<evidence type="ECO:0000259" key="8">
    <source>
        <dbReference type="Pfam" id="PF13873"/>
    </source>
</evidence>
<name>W8BQ59_CERCA</name>
<comment type="subunit">
    <text evidence="1">Self-associates forming complexes of several hundred monomers.</text>
</comment>
<dbReference type="PANTHER" id="PTHR21411">
    <property type="entry name" value="APONTIC"/>
    <property type="match status" value="1"/>
</dbReference>
<evidence type="ECO:0000313" key="9">
    <source>
        <dbReference type="EMBL" id="JAC03391.1"/>
    </source>
</evidence>
<dbReference type="GO" id="GO:0003677">
    <property type="term" value="F:DNA binding"/>
    <property type="evidence" value="ECO:0007669"/>
    <property type="project" value="UniProtKB-KW"/>
</dbReference>
<keyword evidence="7" id="KW-0175">Coiled coil</keyword>
<dbReference type="OrthoDB" id="3066195at2759"/>
<keyword evidence="5" id="KW-0804">Transcription</keyword>
<dbReference type="InterPro" id="IPR028002">
    <property type="entry name" value="Myb_DNA-bind_5"/>
</dbReference>
<protein>
    <recommendedName>
        <fullName evidence="2">Regulatory protein zeste</fullName>
    </recommendedName>
</protein>
<comment type="function">
    <text evidence="6">Involved in transvection phenomena (= synapsis-dependent gene expression), where the synaptic pairing of chromosomes carrying genes with which zeste interacts influences the expression of these genes. Zeste binds to DNA and stimulates transcription from a nearby promoter.</text>
</comment>
<dbReference type="Pfam" id="PF13873">
    <property type="entry name" value="Myb_DNA-bind_5"/>
    <property type="match status" value="1"/>
</dbReference>
<feature type="domain" description="Myb/SANT-like DNA-binding" evidence="8">
    <location>
        <begin position="4"/>
        <end position="80"/>
    </location>
</feature>
<proteinExistence type="evidence at transcript level"/>
<evidence type="ECO:0000256" key="5">
    <source>
        <dbReference type="ARBA" id="ARBA00023163"/>
    </source>
</evidence>
<reference evidence="9" key="1">
    <citation type="submission" date="2013-07" db="EMBL/GenBank/DDBJ databases">
        <authorList>
            <person name="Geib S."/>
        </authorList>
    </citation>
    <scope>NUCLEOTIDE SEQUENCE</scope>
</reference>
<evidence type="ECO:0000256" key="4">
    <source>
        <dbReference type="ARBA" id="ARBA00023125"/>
    </source>
</evidence>
<keyword evidence="3" id="KW-0805">Transcription regulation</keyword>
<evidence type="ECO:0000256" key="7">
    <source>
        <dbReference type="SAM" id="Coils"/>
    </source>
</evidence>